<evidence type="ECO:0000259" key="4">
    <source>
        <dbReference type="PROSITE" id="PS50250"/>
    </source>
</evidence>
<dbReference type="GO" id="GO:0000502">
    <property type="term" value="C:proteasome complex"/>
    <property type="evidence" value="ECO:0007669"/>
    <property type="project" value="UniProtKB-KW"/>
</dbReference>
<dbReference type="EMBL" id="HBGB01018710">
    <property type="protein sequence ID" value="CAD9055760.1"/>
    <property type="molecule type" value="Transcribed_RNA"/>
</dbReference>
<name>A0A7S1JVI4_9ALVE</name>
<feature type="domain" description="PCI" evidence="4">
    <location>
        <begin position="224"/>
        <end position="392"/>
    </location>
</feature>
<dbReference type="SUPFAM" id="SSF46785">
    <property type="entry name" value="Winged helix' DNA-binding domain"/>
    <property type="match status" value="1"/>
</dbReference>
<feature type="region of interest" description="Disordered" evidence="3">
    <location>
        <begin position="1"/>
        <end position="41"/>
    </location>
</feature>
<accession>A0A7S1JVI4</accession>
<dbReference type="Pfam" id="PF21154">
    <property type="entry name" value="RPN7_PSMD6_C"/>
    <property type="match status" value="1"/>
</dbReference>
<dbReference type="SMART" id="SM00088">
    <property type="entry name" value="PINT"/>
    <property type="match status" value="1"/>
</dbReference>
<dbReference type="PROSITE" id="PS50250">
    <property type="entry name" value="PCI"/>
    <property type="match status" value="1"/>
</dbReference>
<dbReference type="InterPro" id="IPR036390">
    <property type="entry name" value="WH_DNA-bd_sf"/>
</dbReference>
<dbReference type="InterPro" id="IPR049549">
    <property type="entry name" value="RPN7_PSMD6_C"/>
</dbReference>
<dbReference type="InterPro" id="IPR045135">
    <property type="entry name" value="Rpn7_N"/>
</dbReference>
<evidence type="ECO:0000313" key="5">
    <source>
        <dbReference type="EMBL" id="CAD9055760.1"/>
    </source>
</evidence>
<reference evidence="5" key="1">
    <citation type="submission" date="2021-01" db="EMBL/GenBank/DDBJ databases">
        <authorList>
            <person name="Corre E."/>
            <person name="Pelletier E."/>
            <person name="Niang G."/>
            <person name="Scheremetjew M."/>
            <person name="Finn R."/>
            <person name="Kale V."/>
            <person name="Holt S."/>
            <person name="Cochrane G."/>
            <person name="Meng A."/>
            <person name="Brown T."/>
            <person name="Cohen L."/>
        </authorList>
    </citation>
    <scope>NUCLEOTIDE SEQUENCE</scope>
    <source>
        <strain evidence="5">CCMP3346</strain>
    </source>
</reference>
<keyword evidence="1" id="KW-0647">Proteasome</keyword>
<dbReference type="InterPro" id="IPR000717">
    <property type="entry name" value="PCI_dom"/>
</dbReference>
<feature type="coiled-coil region" evidence="2">
    <location>
        <begin position="105"/>
        <end position="132"/>
    </location>
</feature>
<evidence type="ECO:0000256" key="1">
    <source>
        <dbReference type="ARBA" id="ARBA00022942"/>
    </source>
</evidence>
<protein>
    <recommendedName>
        <fullName evidence="4">PCI domain-containing protein</fullName>
    </recommendedName>
</protein>
<sequence length="420" mass="47816">MSQLPDQAMSSRPADEREDEDMGIDATGGETTSRPVPPTEKYLPENEIADWRFELTLPDALAPNKEEAKAKIMMKIRADGMLPYYTHLCESLGWPVDQSLVESLRKANEDELKGLEDKIKDAEENLGDTEVRDGLLEKAHFYCRIGDKEAAIEAYQVAYDKTVGAGSRLDIILTLVRLGIFTHDLSLTKKNVQRAKDELEKGGDWERRNKLKVYEGVMLMMIRSFKEAAELFLSAVATFTATELLSFERFIQYTVVLSMVALGRPVLREKVVHAPEVLQVTQGDHDLRDFLNSFYQGDYKKFMEKLIPITDRIRSDRYLHLHYRYLVRNLRLRAYAQFLEPYKSVTLGAMASAFGVSPDFMENEVAGFIATGKLSCKIDKVGRIIESNRPDARNALYLQTIKQGDALLNRIQKLSRVIDM</sequence>
<dbReference type="PANTHER" id="PTHR14145:SF1">
    <property type="entry name" value="26S PROTEASOME NON-ATPASE REGULATORY SUBUNIT 6"/>
    <property type="match status" value="1"/>
</dbReference>
<dbReference type="Pfam" id="PF01399">
    <property type="entry name" value="PCI"/>
    <property type="match status" value="1"/>
</dbReference>
<evidence type="ECO:0000256" key="2">
    <source>
        <dbReference type="SAM" id="Coils"/>
    </source>
</evidence>
<dbReference type="InterPro" id="IPR011990">
    <property type="entry name" value="TPR-like_helical_dom_sf"/>
</dbReference>
<dbReference type="Gene3D" id="1.25.40.570">
    <property type="match status" value="1"/>
</dbReference>
<dbReference type="PANTHER" id="PTHR14145">
    <property type="entry name" value="26S PROTESOME SUBUNIT 6"/>
    <property type="match status" value="1"/>
</dbReference>
<evidence type="ECO:0000256" key="3">
    <source>
        <dbReference type="SAM" id="MobiDB-lite"/>
    </source>
</evidence>
<gene>
    <name evidence="5" type="ORF">VBRA1451_LOCUS10825</name>
</gene>
<keyword evidence="2" id="KW-0175">Coiled coil</keyword>
<dbReference type="AlphaFoldDB" id="A0A7S1JVI4"/>
<dbReference type="GO" id="GO:0043161">
    <property type="term" value="P:proteasome-mediated ubiquitin-dependent protein catabolic process"/>
    <property type="evidence" value="ECO:0007669"/>
    <property type="project" value="TreeGrafter"/>
</dbReference>
<organism evidence="5">
    <name type="scientific">Vitrella brassicaformis</name>
    <dbReference type="NCBI Taxonomy" id="1169539"/>
    <lineage>
        <taxon>Eukaryota</taxon>
        <taxon>Sar</taxon>
        <taxon>Alveolata</taxon>
        <taxon>Colpodellida</taxon>
        <taxon>Vitrellaceae</taxon>
        <taxon>Vitrella</taxon>
    </lineage>
</organism>
<dbReference type="InterPro" id="IPR019585">
    <property type="entry name" value="Rpn7/CSN1"/>
</dbReference>
<proteinExistence type="predicted"/>
<dbReference type="Pfam" id="PF10602">
    <property type="entry name" value="RPN7"/>
    <property type="match status" value="1"/>
</dbReference>
<dbReference type="FunFam" id="1.25.40.570:FF:000005">
    <property type="entry name" value="26S proteasome regulatory subunit N7"/>
    <property type="match status" value="1"/>
</dbReference>
<dbReference type="SUPFAM" id="SSF48452">
    <property type="entry name" value="TPR-like"/>
    <property type="match status" value="1"/>
</dbReference>
<feature type="compositionally biased region" description="Polar residues" evidence="3">
    <location>
        <begin position="1"/>
        <end position="10"/>
    </location>
</feature>